<keyword evidence="5" id="KW-0539">Nucleus</keyword>
<feature type="repeat" description="WD" evidence="6">
    <location>
        <begin position="106"/>
        <end position="141"/>
    </location>
</feature>
<dbReference type="GO" id="GO:0003682">
    <property type="term" value="F:chromatin binding"/>
    <property type="evidence" value="ECO:0007669"/>
    <property type="project" value="TreeGrafter"/>
</dbReference>
<evidence type="ECO:0000313" key="7">
    <source>
        <dbReference type="EMBL" id="TPX33021.1"/>
    </source>
</evidence>
<evidence type="ECO:0000256" key="5">
    <source>
        <dbReference type="ARBA" id="ARBA00023242"/>
    </source>
</evidence>
<dbReference type="STRING" id="1806994.A0A507C0T4"/>
<comment type="similarity">
    <text evidence="2">Belongs to the WD repeat SWD2 family.</text>
</comment>
<dbReference type="GeneID" id="42005234"/>
<dbReference type="PROSITE" id="PS50294">
    <property type="entry name" value="WD_REPEATS_REGION"/>
    <property type="match status" value="2"/>
</dbReference>
<protein>
    <recommendedName>
        <fullName evidence="9">Anaphase-promoting complex subunit 4 WD40 domain-containing protein</fullName>
    </recommendedName>
</protein>
<feature type="repeat" description="WD" evidence="6">
    <location>
        <begin position="20"/>
        <end position="61"/>
    </location>
</feature>
<dbReference type="PROSITE" id="PS50082">
    <property type="entry name" value="WD_REPEATS_2"/>
    <property type="match status" value="3"/>
</dbReference>
<dbReference type="EMBL" id="QEAO01000024">
    <property type="protein sequence ID" value="TPX33021.1"/>
    <property type="molecule type" value="Genomic_DNA"/>
</dbReference>
<keyword evidence="4" id="KW-0677">Repeat</keyword>
<name>A0A507C0T4_9FUNG</name>
<evidence type="ECO:0008006" key="9">
    <source>
        <dbReference type="Google" id="ProtNLM"/>
    </source>
</evidence>
<dbReference type="RefSeq" id="XP_031024116.1">
    <property type="nucleotide sequence ID" value="XM_031169937.1"/>
</dbReference>
<evidence type="ECO:0000256" key="1">
    <source>
        <dbReference type="ARBA" id="ARBA00004123"/>
    </source>
</evidence>
<reference evidence="7 8" key="1">
    <citation type="journal article" date="2019" name="Sci. Rep.">
        <title>Comparative genomics of chytrid fungi reveal insights into the obligate biotrophic and pathogenic lifestyle of Synchytrium endobioticum.</title>
        <authorList>
            <person name="van de Vossenberg B.T.L.H."/>
            <person name="Warris S."/>
            <person name="Nguyen H.D.T."/>
            <person name="van Gent-Pelzer M.P.E."/>
            <person name="Joly D.L."/>
            <person name="van de Geest H.C."/>
            <person name="Bonants P.J.M."/>
            <person name="Smith D.S."/>
            <person name="Levesque C.A."/>
            <person name="van der Lee T.A.J."/>
        </authorList>
    </citation>
    <scope>NUCLEOTIDE SEQUENCE [LARGE SCALE GENOMIC DNA]</scope>
    <source>
        <strain evidence="7 8">JEL517</strain>
    </source>
</reference>
<comment type="caution">
    <text evidence="7">The sequence shown here is derived from an EMBL/GenBank/DDBJ whole genome shotgun (WGS) entry which is preliminary data.</text>
</comment>
<dbReference type="PANTHER" id="PTHR19861">
    <property type="entry name" value="WD40 REPEAT PROTEIN SWD2"/>
    <property type="match status" value="1"/>
</dbReference>
<comment type="subcellular location">
    <subcellularLocation>
        <location evidence="1">Nucleus</location>
    </subcellularLocation>
</comment>
<dbReference type="InterPro" id="IPR001680">
    <property type="entry name" value="WD40_rpt"/>
</dbReference>
<dbReference type="GO" id="GO:0048188">
    <property type="term" value="C:Set1C/COMPASS complex"/>
    <property type="evidence" value="ECO:0007669"/>
    <property type="project" value="TreeGrafter"/>
</dbReference>
<evidence type="ECO:0000256" key="3">
    <source>
        <dbReference type="ARBA" id="ARBA00022574"/>
    </source>
</evidence>
<accession>A0A507C0T4</accession>
<dbReference type="Gene3D" id="2.130.10.10">
    <property type="entry name" value="YVTN repeat-like/Quinoprotein amine dehydrogenase"/>
    <property type="match status" value="1"/>
</dbReference>
<dbReference type="OrthoDB" id="27537at2759"/>
<organism evidence="7 8">
    <name type="scientific">Synchytrium microbalum</name>
    <dbReference type="NCBI Taxonomy" id="1806994"/>
    <lineage>
        <taxon>Eukaryota</taxon>
        <taxon>Fungi</taxon>
        <taxon>Fungi incertae sedis</taxon>
        <taxon>Chytridiomycota</taxon>
        <taxon>Chytridiomycota incertae sedis</taxon>
        <taxon>Chytridiomycetes</taxon>
        <taxon>Synchytriales</taxon>
        <taxon>Synchytriaceae</taxon>
        <taxon>Synchytrium</taxon>
    </lineage>
</organism>
<dbReference type="InterPro" id="IPR036322">
    <property type="entry name" value="WD40_repeat_dom_sf"/>
</dbReference>
<evidence type="ECO:0000256" key="4">
    <source>
        <dbReference type="ARBA" id="ARBA00022737"/>
    </source>
</evidence>
<dbReference type="AlphaFoldDB" id="A0A507C0T4"/>
<keyword evidence="3 6" id="KW-0853">WD repeat</keyword>
<evidence type="ECO:0000313" key="8">
    <source>
        <dbReference type="Proteomes" id="UP000319731"/>
    </source>
</evidence>
<dbReference type="PANTHER" id="PTHR19861:SF0">
    <property type="entry name" value="WD REPEAT-CONTAINING PROTEIN 82"/>
    <property type="match status" value="1"/>
</dbReference>
<dbReference type="GO" id="GO:0016070">
    <property type="term" value="P:RNA metabolic process"/>
    <property type="evidence" value="ECO:0007669"/>
    <property type="project" value="UniProtKB-ARBA"/>
</dbReference>
<dbReference type="Pfam" id="PF00400">
    <property type="entry name" value="WD40"/>
    <property type="match status" value="4"/>
</dbReference>
<evidence type="ECO:0000256" key="2">
    <source>
        <dbReference type="ARBA" id="ARBA00005616"/>
    </source>
</evidence>
<keyword evidence="8" id="KW-1185">Reference proteome</keyword>
<dbReference type="InterPro" id="IPR037867">
    <property type="entry name" value="Swd2/WDR82"/>
</dbReference>
<dbReference type="Proteomes" id="UP000319731">
    <property type="component" value="Unassembled WGS sequence"/>
</dbReference>
<proteinExistence type="inferred from homology"/>
<sequence>MDQLPLTDLMLGRFGVGKAFKNNTKRITSIDFDFTGELCITASEDDTMNLYDVRKGELKKTIFSKKYGCDLARFTHAPNTVLHSSTKEDDTIRYLSLHDNQYLRYFRGHKAKVISLDICPVDDRFISSSLDGTVRLWDMRSSTCHGCVYLSNKLQGPIIVAYDPTGVICAFGLSGSRVILLYDSSNVSGGPFSTFTIQPAEHPRTYNWTSLKFSACGSYILICTNGPEMGLVDAFTGKVWGWASGYENTDGLKLEGGFTNNNKYIYCGSQDGKIHFWSVPTLQKVETLEGHSEPTQCVVFNPRHLLVASADSQLAFWCPKRFDI</sequence>
<dbReference type="InterPro" id="IPR015943">
    <property type="entry name" value="WD40/YVTN_repeat-like_dom_sf"/>
</dbReference>
<dbReference type="SUPFAM" id="SSF50978">
    <property type="entry name" value="WD40 repeat-like"/>
    <property type="match status" value="1"/>
</dbReference>
<feature type="repeat" description="WD" evidence="6">
    <location>
        <begin position="288"/>
        <end position="317"/>
    </location>
</feature>
<gene>
    <name evidence="7" type="ORF">SmJEL517_g04009</name>
</gene>
<evidence type="ECO:0000256" key="6">
    <source>
        <dbReference type="PROSITE-ProRule" id="PRU00221"/>
    </source>
</evidence>
<dbReference type="SMART" id="SM00320">
    <property type="entry name" value="WD40"/>
    <property type="match status" value="4"/>
</dbReference>